<dbReference type="OrthoDB" id="13738at10239"/>
<gene>
    <name evidence="1" type="ORF">BPS10C_082</name>
</gene>
<organism evidence="1 2">
    <name type="scientific">Bacillus phage BPS10C</name>
    <dbReference type="NCBI Taxonomy" id="1277886"/>
    <lineage>
        <taxon>Viruses</taxon>
        <taxon>Duplodnaviria</taxon>
        <taxon>Heunggongvirae</taxon>
        <taxon>Uroviricota</taxon>
        <taxon>Caudoviricetes</taxon>
        <taxon>Herelleviridae</taxon>
        <taxon>Bastillevirinae</taxon>
        <taxon>Wphvirus</taxon>
        <taxon>Wphvirus BPS10C</taxon>
    </lineage>
</organism>
<dbReference type="EMBL" id="KC430106">
    <property type="protein sequence ID" value="AGI12079.1"/>
    <property type="molecule type" value="Genomic_DNA"/>
</dbReference>
<dbReference type="RefSeq" id="YP_009002968.1">
    <property type="nucleotide sequence ID" value="NC_023501.1"/>
</dbReference>
<protein>
    <submittedName>
        <fullName evidence="1">Uncharacterized protein</fullName>
    </submittedName>
</protein>
<sequence length="119" mass="13958">MTNIDRNYIMSKRIKATPENLFSAVKDLHAKMEFINLTYREYDGVLHTHVCRVVEICDRVIIIERLPNSYEVEGGATEGHIIDTVVKIDALVKLEKRQYVNDSTYDKYYTELWQDEQVS</sequence>
<proteinExistence type="predicted"/>
<keyword evidence="2" id="KW-1185">Reference proteome</keyword>
<evidence type="ECO:0000313" key="2">
    <source>
        <dbReference type="Proteomes" id="UP000019162"/>
    </source>
</evidence>
<dbReference type="KEGG" id="vg:18480119"/>
<reference evidence="1 2" key="1">
    <citation type="journal article" date="2014" name="Arch. Virol.">
        <title>Characterization and genome analysis of the Bacillus cereus-infecting bacteriophages BPS10C and BPS13.</title>
        <authorList>
            <person name="Shin H."/>
            <person name="Lee J.H."/>
            <person name="Park J."/>
            <person name="Heu S."/>
            <person name="Ryu S."/>
        </authorList>
    </citation>
    <scope>NUCLEOTIDE SEQUENCE [LARGE SCALE GENOMIC DNA]</scope>
</reference>
<evidence type="ECO:0000313" key="1">
    <source>
        <dbReference type="EMBL" id="AGI12079.1"/>
    </source>
</evidence>
<name>W5QUN9_9CAUD</name>
<dbReference type="Proteomes" id="UP000019162">
    <property type="component" value="Segment"/>
</dbReference>
<accession>W5QUN9</accession>
<dbReference type="GeneID" id="18480119"/>